<reference evidence="2 3" key="1">
    <citation type="submission" date="2018-11" db="EMBL/GenBank/DDBJ databases">
        <authorList>
            <consortium name="Pathogen Informatics"/>
        </authorList>
    </citation>
    <scope>NUCLEOTIDE SEQUENCE [LARGE SCALE GENOMIC DNA]</scope>
</reference>
<gene>
    <name evidence="2" type="ORF">DILT_LOCUS5961</name>
</gene>
<keyword evidence="1" id="KW-0812">Transmembrane</keyword>
<feature type="transmembrane region" description="Helical" evidence="1">
    <location>
        <begin position="343"/>
        <end position="364"/>
    </location>
</feature>
<dbReference type="Proteomes" id="UP000281553">
    <property type="component" value="Unassembled WGS sequence"/>
</dbReference>
<evidence type="ECO:0000313" key="2">
    <source>
        <dbReference type="EMBL" id="VDN10130.1"/>
    </source>
</evidence>
<sequence length="378" mass="41153">MRTFFKHYSTCDGEDSVSLGCDSPASEVGDEADELNVNADEPTPLAETDFKSWHLRDFSAYCLVQIHMPVLSIVWSDSAGGEQKKCVLDPDPKIVAQLLTKVTYHIDCLLEDWYPDLGTRFHQSTSGTLLIHRIVPCTACIRHISPCSSEATGDANGTSNIVYGILVEEFVHWFLSACGISALSGRLRLACPLHTTFAFPANDLVFDDIGDDFLLPTNKLFLERFLGRGTFGSVFAPANAVSAQTLRRLSTLTRNTGTNVLSTLNTPSSLASHPCSVSVVLGDYGVSRARANLDGCRGYVGTPGYMAPEILEHFGEETYTAKVGFCFFPLPSDCLCLLSLHGIFYSLPLLVLVFSHLCLIILCLDNSPPSPLSALSHC</sequence>
<keyword evidence="1" id="KW-1133">Transmembrane helix</keyword>
<dbReference type="AlphaFoldDB" id="A0A3P7L9J3"/>
<dbReference type="InterPro" id="IPR011009">
    <property type="entry name" value="Kinase-like_dom_sf"/>
</dbReference>
<dbReference type="SUPFAM" id="SSF56112">
    <property type="entry name" value="Protein kinase-like (PK-like)"/>
    <property type="match status" value="1"/>
</dbReference>
<dbReference type="Gene3D" id="1.10.510.10">
    <property type="entry name" value="Transferase(Phosphotransferase) domain 1"/>
    <property type="match status" value="1"/>
</dbReference>
<keyword evidence="1" id="KW-0472">Membrane</keyword>
<name>A0A3P7L9J3_DIBLA</name>
<protein>
    <recommendedName>
        <fullName evidence="4">Protein kinase domain-containing protein</fullName>
    </recommendedName>
</protein>
<keyword evidence="3" id="KW-1185">Reference proteome</keyword>
<evidence type="ECO:0000256" key="1">
    <source>
        <dbReference type="SAM" id="Phobius"/>
    </source>
</evidence>
<evidence type="ECO:0000313" key="3">
    <source>
        <dbReference type="Proteomes" id="UP000281553"/>
    </source>
</evidence>
<evidence type="ECO:0008006" key="4">
    <source>
        <dbReference type="Google" id="ProtNLM"/>
    </source>
</evidence>
<accession>A0A3P7L9J3</accession>
<proteinExistence type="predicted"/>
<dbReference type="EMBL" id="UYRU01048523">
    <property type="protein sequence ID" value="VDN10130.1"/>
    <property type="molecule type" value="Genomic_DNA"/>
</dbReference>
<dbReference type="OrthoDB" id="10252328at2759"/>
<organism evidence="2 3">
    <name type="scientific">Dibothriocephalus latus</name>
    <name type="common">Fish tapeworm</name>
    <name type="synonym">Diphyllobothrium latum</name>
    <dbReference type="NCBI Taxonomy" id="60516"/>
    <lineage>
        <taxon>Eukaryota</taxon>
        <taxon>Metazoa</taxon>
        <taxon>Spiralia</taxon>
        <taxon>Lophotrochozoa</taxon>
        <taxon>Platyhelminthes</taxon>
        <taxon>Cestoda</taxon>
        <taxon>Eucestoda</taxon>
        <taxon>Diphyllobothriidea</taxon>
        <taxon>Diphyllobothriidae</taxon>
        <taxon>Dibothriocephalus</taxon>
    </lineage>
</organism>